<organism evidence="1 2">
    <name type="scientific">Streptomyces noursei</name>
    <name type="common">Streptomyces albulus</name>
    <dbReference type="NCBI Taxonomy" id="1971"/>
    <lineage>
        <taxon>Bacteria</taxon>
        <taxon>Bacillati</taxon>
        <taxon>Actinomycetota</taxon>
        <taxon>Actinomycetes</taxon>
        <taxon>Kitasatosporales</taxon>
        <taxon>Streptomycetaceae</taxon>
        <taxon>Streptomyces</taxon>
    </lineage>
</organism>
<keyword evidence="2" id="KW-1185">Reference proteome</keyword>
<dbReference type="EMBL" id="LJSN01000003">
    <property type="protein sequence ID" value="PNE37207.1"/>
    <property type="molecule type" value="Genomic_DNA"/>
</dbReference>
<accession>A0A2N8P860</accession>
<dbReference type="Proteomes" id="UP000236047">
    <property type="component" value="Unassembled WGS sequence"/>
</dbReference>
<comment type="caution">
    <text evidence="1">The sequence shown here is derived from an EMBL/GenBank/DDBJ whole genome shotgun (WGS) entry which is preliminary data.</text>
</comment>
<reference evidence="2" key="1">
    <citation type="submission" date="2015-09" db="EMBL/GenBank/DDBJ databases">
        <authorList>
            <person name="Graham D.E."/>
            <person name="Mahan K.M."/>
            <person name="Klingeman D.M."/>
            <person name="Fida T."/>
            <person name="Giannone R.J."/>
            <person name="Hettich R.L."/>
            <person name="Parry R.J."/>
            <person name="Spain J.C."/>
        </authorList>
    </citation>
    <scope>NUCLEOTIDE SEQUENCE [LARGE SCALE GENOMIC DNA]</scope>
    <source>
        <strain evidence="2">JCM 4701</strain>
    </source>
</reference>
<proteinExistence type="predicted"/>
<protein>
    <recommendedName>
        <fullName evidence="3">N-acetyltransferase domain-containing protein</fullName>
    </recommendedName>
</protein>
<sequence>MSVSVQVFRERGAVPDLWCDDRTFAVVVARDAGSAVGSFAVLDLGAADPNLRFVGVVAGPEEVRVPLVEAAVPVVRDAGGRTLRWVEETGELSLSAAAALEQLGAVAGDEVHRWWRRELAAEPATTPGGRGPGSPTAEGALFRVGVGDAWCDVEVDEGRAVLVHDRQEEGTAASLAALVSLAVRQVTAEAPGIPAVETCVAPGDEVFEAALVSLGFAPTTRRAVEYRLAWDA</sequence>
<evidence type="ECO:0000313" key="2">
    <source>
        <dbReference type="Proteomes" id="UP000236047"/>
    </source>
</evidence>
<evidence type="ECO:0000313" key="1">
    <source>
        <dbReference type="EMBL" id="PNE37207.1"/>
    </source>
</evidence>
<dbReference type="RefSeq" id="WP_102924939.1">
    <property type="nucleotide sequence ID" value="NZ_LJSN01000003.1"/>
</dbReference>
<dbReference type="AlphaFoldDB" id="A0A2N8P860"/>
<evidence type="ECO:0008006" key="3">
    <source>
        <dbReference type="Google" id="ProtNLM"/>
    </source>
</evidence>
<name>A0A2N8P860_STRNR</name>
<gene>
    <name evidence="1" type="ORF">AOB60_22750</name>
</gene>